<reference evidence="12" key="1">
    <citation type="submission" date="2021-06" db="EMBL/GenBank/DDBJ databases">
        <authorList>
            <consortium name="DOE Joint Genome Institute"/>
            <person name="Mondo S.J."/>
            <person name="Amses K.R."/>
            <person name="Simmons D.R."/>
            <person name="Longcore J.E."/>
            <person name="Seto K."/>
            <person name="Alves G.H."/>
            <person name="Bonds A.E."/>
            <person name="Quandt C.A."/>
            <person name="Davis W.J."/>
            <person name="Chang Y."/>
            <person name="Letcher P.M."/>
            <person name="Powell M.J."/>
            <person name="Kuo A."/>
            <person name="Labutti K."/>
            <person name="Pangilinan J."/>
            <person name="Andreopoulos W."/>
            <person name="Tritt A."/>
            <person name="Riley R."/>
            <person name="Hundley H."/>
            <person name="Johnson J."/>
            <person name="Lipzen A."/>
            <person name="Barry K."/>
            <person name="Berbee M.L."/>
            <person name="Buchler N.E."/>
            <person name="Grigoriev I.V."/>
            <person name="Spatafora J.W."/>
            <person name="Stajich J.E."/>
            <person name="James T.Y."/>
        </authorList>
    </citation>
    <scope>NUCLEOTIDE SEQUENCE</scope>
    <source>
        <strain evidence="12">AG</strain>
    </source>
</reference>
<dbReference type="InterPro" id="IPR002110">
    <property type="entry name" value="Ankyrin_rpt"/>
</dbReference>
<proteinExistence type="predicted"/>
<dbReference type="AlphaFoldDB" id="A0AAD5HJ17"/>
<dbReference type="InterPro" id="IPR036427">
    <property type="entry name" value="Bromodomain-like_sf"/>
</dbReference>
<keyword evidence="3" id="KW-0156">Chromatin regulator</keyword>
<feature type="repeat" description="ANK" evidence="8">
    <location>
        <begin position="251"/>
        <end position="283"/>
    </location>
</feature>
<dbReference type="SUPFAM" id="SSF48403">
    <property type="entry name" value="Ankyrin repeat"/>
    <property type="match status" value="1"/>
</dbReference>
<dbReference type="PROSITE" id="PS50088">
    <property type="entry name" value="ANK_REPEAT"/>
    <property type="match status" value="1"/>
</dbReference>
<evidence type="ECO:0000256" key="8">
    <source>
        <dbReference type="PROSITE-ProRule" id="PRU00023"/>
    </source>
</evidence>
<dbReference type="GO" id="GO:0016586">
    <property type="term" value="C:RSC-type complex"/>
    <property type="evidence" value="ECO:0007669"/>
    <property type="project" value="InterPro"/>
</dbReference>
<evidence type="ECO:0000256" key="1">
    <source>
        <dbReference type="ARBA" id="ARBA00004123"/>
    </source>
</evidence>
<dbReference type="PANTHER" id="PTHR16062:SF19">
    <property type="entry name" value="PROTEIN POLYBROMO-1"/>
    <property type="match status" value="1"/>
</dbReference>
<evidence type="ECO:0000313" key="12">
    <source>
        <dbReference type="EMBL" id="KAI8583863.1"/>
    </source>
</evidence>
<keyword evidence="8" id="KW-0040">ANK repeat</keyword>
<evidence type="ECO:0000256" key="9">
    <source>
        <dbReference type="PROSITE-ProRule" id="PRU00035"/>
    </source>
</evidence>
<dbReference type="SUPFAM" id="SSF47370">
    <property type="entry name" value="Bromodomain"/>
    <property type="match status" value="1"/>
</dbReference>
<feature type="region of interest" description="Disordered" evidence="10">
    <location>
        <begin position="335"/>
        <end position="369"/>
    </location>
</feature>
<dbReference type="RefSeq" id="XP_051448867.1">
    <property type="nucleotide sequence ID" value="XM_051585535.1"/>
</dbReference>
<keyword evidence="7" id="KW-0539">Nucleus</keyword>
<dbReference type="Gene3D" id="1.20.920.10">
    <property type="entry name" value="Bromodomain-like"/>
    <property type="match status" value="1"/>
</dbReference>
<comment type="caution">
    <text evidence="12">The sequence shown here is derived from an EMBL/GenBank/DDBJ whole genome shotgun (WGS) entry which is preliminary data.</text>
</comment>
<evidence type="ECO:0000256" key="6">
    <source>
        <dbReference type="ARBA" id="ARBA00023163"/>
    </source>
</evidence>
<feature type="domain" description="Bromo" evidence="11">
    <location>
        <begin position="62"/>
        <end position="132"/>
    </location>
</feature>
<dbReference type="InterPro" id="IPR037382">
    <property type="entry name" value="Rsc/polybromo"/>
</dbReference>
<dbReference type="GeneID" id="75910883"/>
<dbReference type="SMART" id="SM00297">
    <property type="entry name" value="BROMO"/>
    <property type="match status" value="1"/>
</dbReference>
<evidence type="ECO:0000256" key="10">
    <source>
        <dbReference type="SAM" id="MobiDB-lite"/>
    </source>
</evidence>
<dbReference type="GO" id="GO:0006368">
    <property type="term" value="P:transcription elongation by RNA polymerase II"/>
    <property type="evidence" value="ECO:0007669"/>
    <property type="project" value="TreeGrafter"/>
</dbReference>
<dbReference type="PANTHER" id="PTHR16062">
    <property type="entry name" value="SWI/SNF-RELATED"/>
    <property type="match status" value="1"/>
</dbReference>
<keyword evidence="6" id="KW-0804">Transcription</keyword>
<feature type="compositionally biased region" description="Basic and acidic residues" evidence="10">
    <location>
        <begin position="1"/>
        <end position="29"/>
    </location>
</feature>
<dbReference type="Proteomes" id="UP001206595">
    <property type="component" value="Unassembled WGS sequence"/>
</dbReference>
<dbReference type="PRINTS" id="PR00503">
    <property type="entry name" value="BROMODOMAIN"/>
</dbReference>
<dbReference type="EMBL" id="MU620894">
    <property type="protein sequence ID" value="KAI8583863.1"/>
    <property type="molecule type" value="Genomic_DNA"/>
</dbReference>
<keyword evidence="2" id="KW-0677">Repeat</keyword>
<keyword evidence="4" id="KW-0805">Transcription regulation</keyword>
<gene>
    <name evidence="12" type="ORF">K450DRAFT_220328</name>
</gene>
<dbReference type="GO" id="GO:0003682">
    <property type="term" value="F:chromatin binding"/>
    <property type="evidence" value="ECO:0007669"/>
    <property type="project" value="TreeGrafter"/>
</dbReference>
<evidence type="ECO:0000256" key="3">
    <source>
        <dbReference type="ARBA" id="ARBA00022853"/>
    </source>
</evidence>
<name>A0AAD5HJ17_UMBRA</name>
<protein>
    <recommendedName>
        <fullName evidence="11">Bromo domain-containing protein</fullName>
    </recommendedName>
</protein>
<dbReference type="SMART" id="SM00248">
    <property type="entry name" value="ANK"/>
    <property type="match status" value="2"/>
</dbReference>
<evidence type="ECO:0000256" key="7">
    <source>
        <dbReference type="ARBA" id="ARBA00023242"/>
    </source>
</evidence>
<dbReference type="InterPro" id="IPR036770">
    <property type="entry name" value="Ankyrin_rpt-contain_sf"/>
</dbReference>
<evidence type="ECO:0000256" key="4">
    <source>
        <dbReference type="ARBA" id="ARBA00023015"/>
    </source>
</evidence>
<feature type="region of interest" description="Disordered" evidence="10">
    <location>
        <begin position="1"/>
        <end position="45"/>
    </location>
</feature>
<dbReference type="PROSITE" id="PS50297">
    <property type="entry name" value="ANK_REP_REGION"/>
    <property type="match status" value="1"/>
</dbReference>
<evidence type="ECO:0000259" key="11">
    <source>
        <dbReference type="PROSITE" id="PS50014"/>
    </source>
</evidence>
<dbReference type="PROSITE" id="PS50014">
    <property type="entry name" value="BROMODOMAIN_2"/>
    <property type="match status" value="1"/>
</dbReference>
<feature type="region of interest" description="Disordered" evidence="10">
    <location>
        <begin position="146"/>
        <end position="171"/>
    </location>
</feature>
<accession>A0AAD5HJ17</accession>
<evidence type="ECO:0000256" key="5">
    <source>
        <dbReference type="ARBA" id="ARBA00023117"/>
    </source>
</evidence>
<feature type="compositionally biased region" description="Basic and acidic residues" evidence="10">
    <location>
        <begin position="153"/>
        <end position="164"/>
    </location>
</feature>
<dbReference type="Gene3D" id="1.25.40.20">
    <property type="entry name" value="Ankyrin repeat-containing domain"/>
    <property type="match status" value="1"/>
</dbReference>
<dbReference type="InterPro" id="IPR001487">
    <property type="entry name" value="Bromodomain"/>
</dbReference>
<evidence type="ECO:0000313" key="13">
    <source>
        <dbReference type="Proteomes" id="UP001206595"/>
    </source>
</evidence>
<keyword evidence="5 9" id="KW-0103">Bromodomain</keyword>
<dbReference type="Pfam" id="PF12796">
    <property type="entry name" value="Ank_2"/>
    <property type="match status" value="1"/>
</dbReference>
<reference evidence="12" key="2">
    <citation type="journal article" date="2022" name="Proc. Natl. Acad. Sci. U.S.A.">
        <title>Diploid-dominant life cycles characterize the early evolution of Fungi.</title>
        <authorList>
            <person name="Amses K.R."/>
            <person name="Simmons D.R."/>
            <person name="Longcore J.E."/>
            <person name="Mondo S.J."/>
            <person name="Seto K."/>
            <person name="Jeronimo G.H."/>
            <person name="Bonds A.E."/>
            <person name="Quandt C.A."/>
            <person name="Davis W.J."/>
            <person name="Chang Y."/>
            <person name="Federici B.A."/>
            <person name="Kuo A."/>
            <person name="LaButti K."/>
            <person name="Pangilinan J."/>
            <person name="Andreopoulos W."/>
            <person name="Tritt A."/>
            <person name="Riley R."/>
            <person name="Hundley H."/>
            <person name="Johnson J."/>
            <person name="Lipzen A."/>
            <person name="Barry K."/>
            <person name="Lang B.F."/>
            <person name="Cuomo C.A."/>
            <person name="Buchler N.E."/>
            <person name="Grigoriev I.V."/>
            <person name="Spatafora J.W."/>
            <person name="Stajich J.E."/>
            <person name="James T.Y."/>
        </authorList>
    </citation>
    <scope>NUCLEOTIDE SEQUENCE</scope>
    <source>
        <strain evidence="12">AG</strain>
    </source>
</reference>
<comment type="subcellular location">
    <subcellularLocation>
        <location evidence="1">Nucleus</location>
    </subcellularLocation>
</comment>
<keyword evidence="13" id="KW-1185">Reference proteome</keyword>
<dbReference type="CDD" id="cd04369">
    <property type="entry name" value="Bromodomain"/>
    <property type="match status" value="1"/>
</dbReference>
<dbReference type="GO" id="GO:0006338">
    <property type="term" value="P:chromatin remodeling"/>
    <property type="evidence" value="ECO:0007669"/>
    <property type="project" value="InterPro"/>
</dbReference>
<evidence type="ECO:0000256" key="2">
    <source>
        <dbReference type="ARBA" id="ARBA00022737"/>
    </source>
</evidence>
<dbReference type="Pfam" id="PF00439">
    <property type="entry name" value="Bromodomain"/>
    <property type="match status" value="1"/>
</dbReference>
<organism evidence="12 13">
    <name type="scientific">Umbelopsis ramanniana AG</name>
    <dbReference type="NCBI Taxonomy" id="1314678"/>
    <lineage>
        <taxon>Eukaryota</taxon>
        <taxon>Fungi</taxon>
        <taxon>Fungi incertae sedis</taxon>
        <taxon>Mucoromycota</taxon>
        <taxon>Mucoromycotina</taxon>
        <taxon>Umbelopsidomycetes</taxon>
        <taxon>Umbelopsidales</taxon>
        <taxon>Umbelopsidaceae</taxon>
        <taxon>Umbelopsis</taxon>
    </lineage>
</organism>
<sequence>MSERESRSKRQRTSDVDYREKKRSKRDDPGSPEDTGRSSQNSVQKECRRLYQEIRELEDPEDGHLFCDLFLQPPSRRQYPDYYELIKNPIALNNIKAKIDKMQYTSVDDFKADVELMVSNAKKYNVKESYAYQDAIRIQKFIKGKAPAGTKGSKGDATSEHESTSAEPANKSATIKLPALAFGNKQATPATDSRIKSIKLKTSVKQPQYNINNLMTAISEKNSKLAVEILESDSPINVNELVSVDMFNDTFTWSPLHAAAYYGETKVIKALMAKNADIEIHDTWYEGTPLAWSAFGDRDKAARLMVERYNASKKAKNVHGQIPLDLVSDRDDPRWAGVLTSTPLPPARPSPSGSDSTKAESLPVVRRSSEVVPMPPAPIIRHDVPPTQPQYAPALDARLDPIGLMRDVFKNVRNHTDQ</sequence>